<dbReference type="Proteomes" id="UP000250078">
    <property type="component" value="Unassembled WGS sequence"/>
</dbReference>
<proteinExistence type="predicted"/>
<accession>A0ACC8EL44</accession>
<keyword evidence="2" id="KW-1185">Reference proteome</keyword>
<dbReference type="EMBL" id="KV748275">
    <property type="protein sequence ID" value="OCK87020.1"/>
    <property type="molecule type" value="Genomic_DNA"/>
</dbReference>
<protein>
    <submittedName>
        <fullName evidence="1">MFS general substrate transporter</fullName>
    </submittedName>
</protein>
<gene>
    <name evidence="1" type="ORF">K441DRAFT_520989</name>
</gene>
<organism evidence="1 2">
    <name type="scientific">Cenococcum geophilum 1.58</name>
    <dbReference type="NCBI Taxonomy" id="794803"/>
    <lineage>
        <taxon>Eukaryota</taxon>
        <taxon>Fungi</taxon>
        <taxon>Dikarya</taxon>
        <taxon>Ascomycota</taxon>
        <taxon>Pezizomycotina</taxon>
        <taxon>Dothideomycetes</taxon>
        <taxon>Pleosporomycetidae</taxon>
        <taxon>Gloniales</taxon>
        <taxon>Gloniaceae</taxon>
        <taxon>Cenococcum</taxon>
    </lineage>
</organism>
<feature type="non-terminal residue" evidence="1">
    <location>
        <position position="513"/>
    </location>
</feature>
<feature type="non-terminal residue" evidence="1">
    <location>
        <position position="1"/>
    </location>
</feature>
<reference evidence="1 2" key="1">
    <citation type="journal article" date="2016" name="Nat. Commun.">
        <title>Ectomycorrhizal ecology is imprinted in the genome of the dominant symbiotic fungus Cenococcum geophilum.</title>
        <authorList>
            <consortium name="DOE Joint Genome Institute"/>
            <person name="Peter M."/>
            <person name="Kohler A."/>
            <person name="Ohm R.A."/>
            <person name="Kuo A."/>
            <person name="Krutzmann J."/>
            <person name="Morin E."/>
            <person name="Arend M."/>
            <person name="Barry K.W."/>
            <person name="Binder M."/>
            <person name="Choi C."/>
            <person name="Clum A."/>
            <person name="Copeland A."/>
            <person name="Grisel N."/>
            <person name="Haridas S."/>
            <person name="Kipfer T."/>
            <person name="LaButti K."/>
            <person name="Lindquist E."/>
            <person name="Lipzen A."/>
            <person name="Maire R."/>
            <person name="Meier B."/>
            <person name="Mihaltcheva S."/>
            <person name="Molinier V."/>
            <person name="Murat C."/>
            <person name="Poggeler S."/>
            <person name="Quandt C.A."/>
            <person name="Sperisen C."/>
            <person name="Tritt A."/>
            <person name="Tisserant E."/>
            <person name="Crous P.W."/>
            <person name="Henrissat B."/>
            <person name="Nehls U."/>
            <person name="Egli S."/>
            <person name="Spatafora J.W."/>
            <person name="Grigoriev I.V."/>
            <person name="Martin F.M."/>
        </authorList>
    </citation>
    <scope>NUCLEOTIDE SEQUENCE [LARGE SCALE GENOMIC DNA]</scope>
    <source>
        <strain evidence="1 2">1.58</strain>
    </source>
</reference>
<evidence type="ECO:0000313" key="2">
    <source>
        <dbReference type="Proteomes" id="UP000250078"/>
    </source>
</evidence>
<evidence type="ECO:0000313" key="1">
    <source>
        <dbReference type="EMBL" id="OCK87020.1"/>
    </source>
</evidence>
<name>A0ACC8EL44_9PEZI</name>
<sequence length="513" mass="55623">VIGSLFFGTFLVALDATIIGTALPAITTEYRSLDDIGWYGSAYLLTLTALQPTFGRLFAMWNTKAIYLLCVLVFEGKFSQLLGLRTGSILCAAAPTSTAFIVGRAIQGCGAAGILQGALVIITRTVSLEKRPFYISIVISAFGLCVKIGPLIGGAFTQNVTWRWCFWINVPIGAVVFVLLQVFLKLEPRTDKENRASRSYLGKLKTIDLGGMVLIIGSICALLLAMQWGGQTMPWSSSKIIGLFVGSGFMFAFFILFQYKLGNNATLPFSILFQRSILSGALYLFFFAMPTYVYGYYLPIYFQSVKGFSALRSGIDFLALALPQIGFTVLAGWLASRFGYYTPYLIGGTLISIPGSYLLTTLDLGTNLGTWVAYFLVIAIGTGLSINHPYTAVQAVLNESDVPIGNAIMQFTFSLGGALSLCIAQTIFVNKLSYEIRHNVSGVSVEEVLAAGAYSLSDISEGSPGTLLALRRAYRNALRDVFIFALAASGAALLSSLFFEHLNLKVVAKNREQ</sequence>